<sequence precursor="true">MKTSMTCLLLLASLFIACSRNEKPFAYNGRMDTDVIRLVAKTAGTIDTLSFKEGDLVKKGQLLVKVNDRRLRLQLKQQQAQLDELNANLQAIESKQRQLQSQLNFNRQTLAKTRAMLKQGAATQQQVDQLQTEVDILGARLEEIMTNKELIASKRRQLQAAIDITRLNIKDSRITAPIQGLVINRFVNLYESVAPGSPLLELADLSVLKATIYVPLTKLNRLKLGQKATVKIDGTDETFEGKITWIASEAEFTPKTILTEETRTSLVYAVQIEVPNPGQKLKIGMPVEVYIEKE</sequence>
<dbReference type="InParanoid" id="H1XYR2"/>
<dbReference type="Proteomes" id="UP000183868">
    <property type="component" value="Chromosome"/>
</dbReference>
<dbReference type="GO" id="GO:0019898">
    <property type="term" value="C:extrinsic component of membrane"/>
    <property type="evidence" value="ECO:0007669"/>
    <property type="project" value="InterPro"/>
</dbReference>
<dbReference type="KEGG" id="caby:Cabys_3813"/>
<feature type="coiled-coil region" evidence="3">
    <location>
        <begin position="68"/>
        <end position="102"/>
    </location>
</feature>
<dbReference type="EMBL" id="CP018099">
    <property type="protein sequence ID" value="APF20558.1"/>
    <property type="molecule type" value="Genomic_DNA"/>
</dbReference>
<dbReference type="eggNOG" id="COG0845">
    <property type="taxonomic scope" value="Bacteria"/>
</dbReference>
<dbReference type="Gene3D" id="2.40.30.170">
    <property type="match status" value="1"/>
</dbReference>
<dbReference type="InterPro" id="IPR030190">
    <property type="entry name" value="MacA_alpha-hairpin_sf"/>
</dbReference>
<proteinExistence type="predicted"/>
<dbReference type="SUPFAM" id="SSF111369">
    <property type="entry name" value="HlyD-like secretion proteins"/>
    <property type="match status" value="1"/>
</dbReference>
<dbReference type="AlphaFoldDB" id="H1XYR2"/>
<dbReference type="RefSeq" id="WP_006928008.1">
    <property type="nucleotide sequence ID" value="NZ_CM001402.1"/>
</dbReference>
<evidence type="ECO:0000313" key="9">
    <source>
        <dbReference type="Proteomes" id="UP000004671"/>
    </source>
</evidence>
<evidence type="ECO:0000313" key="7">
    <source>
        <dbReference type="EMBL" id="APF20558.1"/>
    </source>
</evidence>
<dbReference type="PaxDb" id="880073-Calab_1306"/>
<dbReference type="Gene3D" id="6.10.140.1990">
    <property type="match status" value="1"/>
</dbReference>
<evidence type="ECO:0000256" key="4">
    <source>
        <dbReference type="SAM" id="SignalP"/>
    </source>
</evidence>
<dbReference type="GO" id="GO:0030313">
    <property type="term" value="C:cell envelope"/>
    <property type="evidence" value="ECO:0007669"/>
    <property type="project" value="UniProtKB-SubCell"/>
</dbReference>
<evidence type="ECO:0000313" key="10">
    <source>
        <dbReference type="Proteomes" id="UP000183868"/>
    </source>
</evidence>
<name>H1XYR2_CALAY</name>
<dbReference type="Pfam" id="PF25917">
    <property type="entry name" value="BSH_RND"/>
    <property type="match status" value="1"/>
</dbReference>
<feature type="domain" description="CusB-like beta-barrel" evidence="6">
    <location>
        <begin position="213"/>
        <end position="292"/>
    </location>
</feature>
<evidence type="ECO:0000259" key="6">
    <source>
        <dbReference type="Pfam" id="PF25954"/>
    </source>
</evidence>
<evidence type="ECO:0000259" key="5">
    <source>
        <dbReference type="Pfam" id="PF25917"/>
    </source>
</evidence>
<evidence type="ECO:0000256" key="1">
    <source>
        <dbReference type="ARBA" id="ARBA00004196"/>
    </source>
</evidence>
<keyword evidence="4" id="KW-0732">Signal</keyword>
<dbReference type="InterPro" id="IPR050465">
    <property type="entry name" value="UPF0194_transport"/>
</dbReference>
<reference evidence="7 10" key="2">
    <citation type="submission" date="2016-11" db="EMBL/GenBank/DDBJ databases">
        <title>Genomic analysis of Caldithrix abyssi and proposal of a novel bacterial phylum Caldithrichaeota.</title>
        <authorList>
            <person name="Kublanov I."/>
            <person name="Sigalova O."/>
            <person name="Gavrilov S."/>
            <person name="Lebedinsky A."/>
            <person name="Ivanova N."/>
            <person name="Daum C."/>
            <person name="Reddy T."/>
            <person name="Klenk H.P."/>
            <person name="Goker M."/>
            <person name="Reva O."/>
            <person name="Miroshnichenko M."/>
            <person name="Kyprides N."/>
            <person name="Woyke T."/>
            <person name="Gelfand M."/>
        </authorList>
    </citation>
    <scope>NUCLEOTIDE SEQUENCE [LARGE SCALE GENOMIC DNA]</scope>
    <source>
        <strain evidence="7 10">LF13</strain>
    </source>
</reference>
<feature type="signal peptide" evidence="4">
    <location>
        <begin position="1"/>
        <end position="22"/>
    </location>
</feature>
<dbReference type="EMBL" id="CM001402">
    <property type="protein sequence ID" value="EHO40931.1"/>
    <property type="molecule type" value="Genomic_DNA"/>
</dbReference>
<dbReference type="InterPro" id="IPR058792">
    <property type="entry name" value="Beta-barrel_RND_2"/>
</dbReference>
<evidence type="ECO:0000256" key="3">
    <source>
        <dbReference type="SAM" id="Coils"/>
    </source>
</evidence>
<evidence type="ECO:0000256" key="2">
    <source>
        <dbReference type="ARBA" id="ARBA00023054"/>
    </source>
</evidence>
<gene>
    <name evidence="7" type="primary">hlyD</name>
    <name evidence="7" type="ORF">Cabys_3813</name>
    <name evidence="8" type="ORF">Calab_1306</name>
</gene>
<protein>
    <submittedName>
        <fullName evidence="7">HlyD family secretion protein</fullName>
    </submittedName>
    <submittedName>
        <fullName evidence="8">Secretion protein HlyD family protein</fullName>
    </submittedName>
</protein>
<comment type="subcellular location">
    <subcellularLocation>
        <location evidence="1">Cell envelope</location>
    </subcellularLocation>
</comment>
<feature type="domain" description="Multidrug resistance protein MdtA-like barrel-sandwich hybrid" evidence="5">
    <location>
        <begin position="39"/>
        <end position="187"/>
    </location>
</feature>
<dbReference type="PANTHER" id="PTHR32347">
    <property type="entry name" value="EFFLUX SYSTEM COMPONENT YKNX-RELATED"/>
    <property type="match status" value="1"/>
</dbReference>
<dbReference type="InterPro" id="IPR058625">
    <property type="entry name" value="MdtA-like_BSH"/>
</dbReference>
<evidence type="ECO:0000313" key="8">
    <source>
        <dbReference type="EMBL" id="EHO40931.1"/>
    </source>
</evidence>
<reference evidence="8 9" key="1">
    <citation type="submission" date="2011-09" db="EMBL/GenBank/DDBJ databases">
        <title>The permanent draft genome of Caldithrix abyssi DSM 13497.</title>
        <authorList>
            <consortium name="US DOE Joint Genome Institute (JGI-PGF)"/>
            <person name="Lucas S."/>
            <person name="Han J."/>
            <person name="Lapidus A."/>
            <person name="Bruce D."/>
            <person name="Goodwin L."/>
            <person name="Pitluck S."/>
            <person name="Peters L."/>
            <person name="Kyrpides N."/>
            <person name="Mavromatis K."/>
            <person name="Ivanova N."/>
            <person name="Mikhailova N."/>
            <person name="Chertkov O."/>
            <person name="Detter J.C."/>
            <person name="Tapia R."/>
            <person name="Han C."/>
            <person name="Land M."/>
            <person name="Hauser L."/>
            <person name="Markowitz V."/>
            <person name="Cheng J.-F."/>
            <person name="Hugenholtz P."/>
            <person name="Woyke T."/>
            <person name="Wu D."/>
            <person name="Spring S."/>
            <person name="Brambilla E."/>
            <person name="Klenk H.-P."/>
            <person name="Eisen J.A."/>
        </authorList>
    </citation>
    <scope>NUCLEOTIDE SEQUENCE [LARGE SCALE GENOMIC DNA]</scope>
    <source>
        <strain evidence="8 9">DSM 13497</strain>
    </source>
</reference>
<organism evidence="8 9">
    <name type="scientific">Caldithrix abyssi DSM 13497</name>
    <dbReference type="NCBI Taxonomy" id="880073"/>
    <lineage>
        <taxon>Bacteria</taxon>
        <taxon>Pseudomonadati</taxon>
        <taxon>Calditrichota</taxon>
        <taxon>Calditrichia</taxon>
        <taxon>Calditrichales</taxon>
        <taxon>Calditrichaceae</taxon>
        <taxon>Caldithrix</taxon>
    </lineage>
</organism>
<keyword evidence="2 3" id="KW-0175">Coiled coil</keyword>
<dbReference type="FunCoup" id="H1XYR2">
    <property type="interactions" value="18"/>
</dbReference>
<dbReference type="Pfam" id="PF25954">
    <property type="entry name" value="Beta-barrel_RND_2"/>
    <property type="match status" value="1"/>
</dbReference>
<dbReference type="STRING" id="880073.Cabys_3813"/>
<dbReference type="PROSITE" id="PS51257">
    <property type="entry name" value="PROKAR_LIPOPROTEIN"/>
    <property type="match status" value="1"/>
</dbReference>
<keyword evidence="9" id="KW-1185">Reference proteome</keyword>
<dbReference type="GO" id="GO:1990961">
    <property type="term" value="P:xenobiotic detoxification by transmembrane export across the plasma membrane"/>
    <property type="evidence" value="ECO:0007669"/>
    <property type="project" value="InterPro"/>
</dbReference>
<feature type="chain" id="PRO_5010497953" evidence="4">
    <location>
        <begin position="23"/>
        <end position="294"/>
    </location>
</feature>
<dbReference type="Gene3D" id="2.40.50.100">
    <property type="match status" value="1"/>
</dbReference>
<dbReference type="HOGENOM" id="CLU_018816_6_3_0"/>
<dbReference type="Proteomes" id="UP000004671">
    <property type="component" value="Chromosome"/>
</dbReference>
<dbReference type="GO" id="GO:1990195">
    <property type="term" value="C:macrolide transmembrane transporter complex"/>
    <property type="evidence" value="ECO:0007669"/>
    <property type="project" value="InterPro"/>
</dbReference>
<dbReference type="PANTHER" id="PTHR32347:SF23">
    <property type="entry name" value="BLL5650 PROTEIN"/>
    <property type="match status" value="1"/>
</dbReference>
<accession>H1XYR2</accession>